<protein>
    <submittedName>
        <fullName evidence="1">Uncharacterized protein</fullName>
    </submittedName>
</protein>
<reference evidence="1" key="1">
    <citation type="submission" date="2015-10" db="EMBL/GenBank/DDBJ databases">
        <authorList>
            <person name="Gilbert D.G."/>
        </authorList>
    </citation>
    <scope>NUCLEOTIDE SEQUENCE</scope>
</reference>
<dbReference type="EMBL" id="CZRL01000118">
    <property type="protein sequence ID" value="CUS54996.1"/>
    <property type="molecule type" value="Genomic_DNA"/>
</dbReference>
<name>A0A161K1N2_9ZZZZ</name>
<evidence type="ECO:0000313" key="1">
    <source>
        <dbReference type="EMBL" id="CUS54996.1"/>
    </source>
</evidence>
<dbReference type="AlphaFoldDB" id="A0A161K1N2"/>
<sequence length="132" mass="14775">MFGLFGQKSKALQLIRDSQSIIRSDEIAYADRHLLKISEIASDSIQRALNESGGETKGNRTSRWLKEAHRDARRRNNQAALSGTTLAIIFLRAQELGDLAQPACDAISEFIARWPVDENTSTQDSEEKTLDE</sequence>
<organism evidence="1">
    <name type="scientific">hydrothermal vent metagenome</name>
    <dbReference type="NCBI Taxonomy" id="652676"/>
    <lineage>
        <taxon>unclassified sequences</taxon>
        <taxon>metagenomes</taxon>
        <taxon>ecological metagenomes</taxon>
    </lineage>
</organism>
<gene>
    <name evidence="1" type="ORF">MGWOODY_XGa2951</name>
</gene>
<accession>A0A161K1N2</accession>
<proteinExistence type="predicted"/>